<keyword evidence="1" id="KW-0812">Transmembrane</keyword>
<reference evidence="2 3" key="1">
    <citation type="submission" date="2024-02" db="EMBL/GenBank/DDBJ databases">
        <title>First draft genome assembly of two strains of Seiridium cardinale.</title>
        <authorList>
            <person name="Emiliani G."/>
            <person name="Scali E."/>
        </authorList>
    </citation>
    <scope>NUCLEOTIDE SEQUENCE [LARGE SCALE GENOMIC DNA]</scope>
    <source>
        <strain evidence="2 3">BM-138-000479</strain>
    </source>
</reference>
<evidence type="ECO:0000313" key="2">
    <source>
        <dbReference type="EMBL" id="KAK9777304.1"/>
    </source>
</evidence>
<evidence type="ECO:0000313" key="3">
    <source>
        <dbReference type="Proteomes" id="UP001465668"/>
    </source>
</evidence>
<dbReference type="EMBL" id="JARVKM010000022">
    <property type="protein sequence ID" value="KAK9777304.1"/>
    <property type="molecule type" value="Genomic_DNA"/>
</dbReference>
<feature type="transmembrane region" description="Helical" evidence="1">
    <location>
        <begin position="17"/>
        <end position="38"/>
    </location>
</feature>
<gene>
    <name evidence="2" type="ORF">SCAR479_06033</name>
</gene>
<feature type="transmembrane region" description="Helical" evidence="1">
    <location>
        <begin position="58"/>
        <end position="77"/>
    </location>
</feature>
<proteinExistence type="predicted"/>
<keyword evidence="1" id="KW-0472">Membrane</keyword>
<comment type="caution">
    <text evidence="2">The sequence shown here is derived from an EMBL/GenBank/DDBJ whole genome shotgun (WGS) entry which is preliminary data.</text>
</comment>
<keyword evidence="1" id="KW-1133">Transmembrane helix</keyword>
<name>A0ABR2XU26_9PEZI</name>
<organism evidence="2 3">
    <name type="scientific">Seiridium cardinale</name>
    <dbReference type="NCBI Taxonomy" id="138064"/>
    <lineage>
        <taxon>Eukaryota</taxon>
        <taxon>Fungi</taxon>
        <taxon>Dikarya</taxon>
        <taxon>Ascomycota</taxon>
        <taxon>Pezizomycotina</taxon>
        <taxon>Sordariomycetes</taxon>
        <taxon>Xylariomycetidae</taxon>
        <taxon>Amphisphaeriales</taxon>
        <taxon>Sporocadaceae</taxon>
        <taxon>Seiridium</taxon>
    </lineage>
</organism>
<keyword evidence="3" id="KW-1185">Reference proteome</keyword>
<dbReference type="Proteomes" id="UP001465668">
    <property type="component" value="Unassembled WGS sequence"/>
</dbReference>
<protein>
    <submittedName>
        <fullName evidence="2">Major facilitator superfamily (MFS) profile domain-containing protein</fullName>
    </submittedName>
</protein>
<sequence>MVGYIIFLSSRDSTIRYAALFVVASTVFTPGALTYASLISTWSFLTWDAPDYHIGNGLNFATSSAWLILGDVLLFWMRRDNDQRRRKDIDSELAGLSQQEIDDLDWKHPAFRWKS</sequence>
<evidence type="ECO:0000256" key="1">
    <source>
        <dbReference type="SAM" id="Phobius"/>
    </source>
</evidence>
<accession>A0ABR2XU26</accession>